<dbReference type="RefSeq" id="WP_203959860.1">
    <property type="nucleotide sequence ID" value="NZ_AP023355.1"/>
</dbReference>
<evidence type="ECO:0000256" key="2">
    <source>
        <dbReference type="ARBA" id="ARBA00008335"/>
    </source>
</evidence>
<feature type="transmembrane region" description="Helical" evidence="8">
    <location>
        <begin position="173"/>
        <end position="192"/>
    </location>
</feature>
<gene>
    <name evidence="10" type="ORF">Athai_03830</name>
</gene>
<feature type="transmembrane region" description="Helical" evidence="8">
    <location>
        <begin position="111"/>
        <end position="135"/>
    </location>
</feature>
<keyword evidence="3" id="KW-0813">Transport</keyword>
<evidence type="ECO:0000256" key="5">
    <source>
        <dbReference type="ARBA" id="ARBA00022692"/>
    </source>
</evidence>
<evidence type="ECO:0000313" key="11">
    <source>
        <dbReference type="Proteomes" id="UP000611640"/>
    </source>
</evidence>
<evidence type="ECO:0000256" key="1">
    <source>
        <dbReference type="ARBA" id="ARBA00004651"/>
    </source>
</evidence>
<accession>A0A7R7DJN1</accession>
<feature type="transmembrane region" description="Helical" evidence="8">
    <location>
        <begin position="142"/>
        <end position="161"/>
    </location>
</feature>
<dbReference type="PROSITE" id="PS50850">
    <property type="entry name" value="MFS"/>
    <property type="match status" value="1"/>
</dbReference>
<proteinExistence type="inferred from homology"/>
<dbReference type="AlphaFoldDB" id="A0A7R7DJN1"/>
<feature type="transmembrane region" description="Helical" evidence="8">
    <location>
        <begin position="252"/>
        <end position="271"/>
    </location>
</feature>
<dbReference type="SUPFAM" id="SSF103473">
    <property type="entry name" value="MFS general substrate transporter"/>
    <property type="match status" value="1"/>
</dbReference>
<keyword evidence="11" id="KW-1185">Reference proteome</keyword>
<comment type="similarity">
    <text evidence="2">Belongs to the major facilitator superfamily.</text>
</comment>
<dbReference type="GO" id="GO:0005886">
    <property type="term" value="C:plasma membrane"/>
    <property type="evidence" value="ECO:0007669"/>
    <property type="project" value="UniProtKB-SubCell"/>
</dbReference>
<feature type="domain" description="Major facilitator superfamily (MFS) profile" evidence="9">
    <location>
        <begin position="18"/>
        <end position="400"/>
    </location>
</feature>
<dbReference type="CDD" id="cd17324">
    <property type="entry name" value="MFS_NepI_like"/>
    <property type="match status" value="1"/>
</dbReference>
<evidence type="ECO:0000256" key="4">
    <source>
        <dbReference type="ARBA" id="ARBA00022475"/>
    </source>
</evidence>
<dbReference type="PANTHER" id="PTHR43271:SF1">
    <property type="entry name" value="INNER MEMBRANE TRANSPORT PROTEIN YNFM"/>
    <property type="match status" value="1"/>
</dbReference>
<dbReference type="Pfam" id="PF07690">
    <property type="entry name" value="MFS_1"/>
    <property type="match status" value="1"/>
</dbReference>
<sequence>MSVSATLPAVAHRRGSPGFRRITLALFAAGLATFTLLYCAQAVLPQLAQSYRLTPATASLAVSVATGGLAVSIIPLSALSNVTGRIPMMTVALLAAGVLGLAAAFAPSFEILLALRAVQGIALGGLQAVAMTYLAEEVDHGALGFATGLYVAGNGIGGMAGRLLASLLADLGGWRLALGAIGVLGLVCTVLFRLSIPASRRFVPEPLAPRRLAAAVGRAFTDGGLIRLYAVGFLLMGCFVTVYNFLGFRLLAAPFRLSATLVGLIFVVYLAGSSSSATAGRLADRFGRPRVFWITAVVTLVGLAVTLSGRLALVIIGLVLVTAGFFAGHSVASGWAGARGRAVDAQGAAVYLLCYYLGSSVGGSLGGVAYGYGKWPATVAYGAALVAGALLIGLTLRRGVPALRRRILSVAGEHR</sequence>
<dbReference type="Proteomes" id="UP000611640">
    <property type="component" value="Chromosome"/>
</dbReference>
<dbReference type="InterPro" id="IPR011701">
    <property type="entry name" value="MFS"/>
</dbReference>
<reference evidence="10 11" key="1">
    <citation type="submission" date="2020-08" db="EMBL/GenBank/DDBJ databases">
        <title>Whole genome shotgun sequence of Actinocatenispora thailandica NBRC 105041.</title>
        <authorList>
            <person name="Komaki H."/>
            <person name="Tamura T."/>
        </authorList>
    </citation>
    <scope>NUCLEOTIDE SEQUENCE [LARGE SCALE GENOMIC DNA]</scope>
    <source>
        <strain evidence="10 11">NBRC 105041</strain>
    </source>
</reference>
<dbReference type="PANTHER" id="PTHR43271">
    <property type="entry name" value="BLL2771 PROTEIN"/>
    <property type="match status" value="1"/>
</dbReference>
<dbReference type="InterPro" id="IPR036259">
    <property type="entry name" value="MFS_trans_sf"/>
</dbReference>
<feature type="transmembrane region" description="Helical" evidence="8">
    <location>
        <begin position="378"/>
        <end position="396"/>
    </location>
</feature>
<name>A0A7R7DJN1_9ACTN</name>
<feature type="transmembrane region" description="Helical" evidence="8">
    <location>
        <begin position="86"/>
        <end position="105"/>
    </location>
</feature>
<evidence type="ECO:0000256" key="8">
    <source>
        <dbReference type="SAM" id="Phobius"/>
    </source>
</evidence>
<feature type="transmembrane region" description="Helical" evidence="8">
    <location>
        <begin position="22"/>
        <end position="44"/>
    </location>
</feature>
<protein>
    <submittedName>
        <fullName evidence="10">Putative transporter</fullName>
    </submittedName>
</protein>
<feature type="transmembrane region" description="Helical" evidence="8">
    <location>
        <begin position="56"/>
        <end position="79"/>
    </location>
</feature>
<evidence type="ECO:0000256" key="7">
    <source>
        <dbReference type="ARBA" id="ARBA00023136"/>
    </source>
</evidence>
<feature type="transmembrane region" description="Helical" evidence="8">
    <location>
        <begin position="313"/>
        <end position="336"/>
    </location>
</feature>
<dbReference type="EMBL" id="AP023355">
    <property type="protein sequence ID" value="BCJ32880.1"/>
    <property type="molecule type" value="Genomic_DNA"/>
</dbReference>
<evidence type="ECO:0000259" key="9">
    <source>
        <dbReference type="PROSITE" id="PS50850"/>
    </source>
</evidence>
<keyword evidence="4" id="KW-1003">Cell membrane</keyword>
<comment type="subcellular location">
    <subcellularLocation>
        <location evidence="1">Cell membrane</location>
        <topology evidence="1">Multi-pass membrane protein</topology>
    </subcellularLocation>
</comment>
<dbReference type="KEGG" id="atl:Athai_03830"/>
<feature type="transmembrane region" description="Helical" evidence="8">
    <location>
        <begin position="228"/>
        <end position="246"/>
    </location>
</feature>
<feature type="transmembrane region" description="Helical" evidence="8">
    <location>
        <begin position="348"/>
        <end position="372"/>
    </location>
</feature>
<evidence type="ECO:0000256" key="6">
    <source>
        <dbReference type="ARBA" id="ARBA00022989"/>
    </source>
</evidence>
<dbReference type="InterPro" id="IPR020846">
    <property type="entry name" value="MFS_dom"/>
</dbReference>
<dbReference type="GO" id="GO:0022857">
    <property type="term" value="F:transmembrane transporter activity"/>
    <property type="evidence" value="ECO:0007669"/>
    <property type="project" value="InterPro"/>
</dbReference>
<keyword evidence="7 8" id="KW-0472">Membrane</keyword>
<feature type="transmembrane region" description="Helical" evidence="8">
    <location>
        <begin position="291"/>
        <end position="307"/>
    </location>
</feature>
<keyword evidence="5 8" id="KW-0812">Transmembrane</keyword>
<organism evidence="10 11">
    <name type="scientific">Actinocatenispora thailandica</name>
    <dbReference type="NCBI Taxonomy" id="227318"/>
    <lineage>
        <taxon>Bacteria</taxon>
        <taxon>Bacillati</taxon>
        <taxon>Actinomycetota</taxon>
        <taxon>Actinomycetes</taxon>
        <taxon>Micromonosporales</taxon>
        <taxon>Micromonosporaceae</taxon>
        <taxon>Actinocatenispora</taxon>
    </lineage>
</organism>
<dbReference type="Gene3D" id="1.20.1250.20">
    <property type="entry name" value="MFS general substrate transporter like domains"/>
    <property type="match status" value="1"/>
</dbReference>
<evidence type="ECO:0000313" key="10">
    <source>
        <dbReference type="EMBL" id="BCJ32880.1"/>
    </source>
</evidence>
<keyword evidence="6 8" id="KW-1133">Transmembrane helix</keyword>
<evidence type="ECO:0000256" key="3">
    <source>
        <dbReference type="ARBA" id="ARBA00022448"/>
    </source>
</evidence>